<dbReference type="InterPro" id="IPR005097">
    <property type="entry name" value="Sacchrp_dh_NADP-bd"/>
</dbReference>
<dbReference type="SUPFAM" id="SSF51735">
    <property type="entry name" value="NAD(P)-binding Rossmann-fold domains"/>
    <property type="match status" value="1"/>
</dbReference>
<feature type="domain" description="Saccharopine dehydrogenase NADP binding" evidence="1">
    <location>
        <begin position="16"/>
        <end position="138"/>
    </location>
</feature>
<dbReference type="InterPro" id="IPR051276">
    <property type="entry name" value="Saccharopine_DH-like_oxidrdct"/>
</dbReference>
<sequence length="416" mass="45938">MPGELATMKNREFELVVFGATSFVGKLVCAYLAKEYTEPNLTWAMAARSESKLLELKQALGEVASPIPLIVADSMDENSLLAMSERTAVLISTVGPYALYGDLLLKACISSGTDYCDLTGEPQWIKRMLDLHEASAQASGARIVNCCGFDSIPSDLGVKFLQEQAQQRFGRYCDRVKMRVLAMKGGASGGTIASGINMYKEAAGDTALQAELKDLYSLCDEDYDHRLSQHDVSVEYDEDFNAWAGPFVMAAINTRVVLRSNAIAAHPYSKEFYYDEGMLTGAGRKGEKRARRLSLATRIMARALTLGLIRWLAARLFLPKPGEGPSPQQRENGHYDLRFVGRTERGEVIRVRVTGDRDPGYGSTAKMLAQAAISLRRDVDKDSLAGGFWTPATVFNDRLIQRLQFHAGMKFELLDD</sequence>
<dbReference type="Pfam" id="PF03435">
    <property type="entry name" value="Sacchrp_dh_NADP"/>
    <property type="match status" value="1"/>
</dbReference>
<dbReference type="GO" id="GO:0005886">
    <property type="term" value="C:plasma membrane"/>
    <property type="evidence" value="ECO:0007669"/>
    <property type="project" value="TreeGrafter"/>
</dbReference>
<protein>
    <submittedName>
        <fullName evidence="2">Uncharacterized conserved protein</fullName>
    </submittedName>
</protein>
<evidence type="ECO:0000259" key="1">
    <source>
        <dbReference type="Pfam" id="PF03435"/>
    </source>
</evidence>
<reference evidence="2" key="1">
    <citation type="journal article" date="2011" name="Environ. Microbiol.">
        <title>Time-series analyses of Monterey Bay coastal microbial picoplankton using a 'genome proxy' microarray.</title>
        <authorList>
            <person name="Rich V.I."/>
            <person name="Pham V.D."/>
            <person name="Eppley J."/>
            <person name="Shi Y."/>
            <person name="DeLong E.F."/>
        </authorList>
    </citation>
    <scope>NUCLEOTIDE SEQUENCE</scope>
</reference>
<proteinExistence type="predicted"/>
<dbReference type="EMBL" id="GU474894">
    <property type="protein sequence ID" value="ADI18580.1"/>
    <property type="molecule type" value="Genomic_DNA"/>
</dbReference>
<dbReference type="Gene3D" id="3.40.50.720">
    <property type="entry name" value="NAD(P)-binding Rossmann-like Domain"/>
    <property type="match status" value="1"/>
</dbReference>
<dbReference type="PANTHER" id="PTHR12286:SF5">
    <property type="entry name" value="SACCHAROPINE DEHYDROGENASE-LIKE OXIDOREDUCTASE"/>
    <property type="match status" value="1"/>
</dbReference>
<evidence type="ECO:0000313" key="2">
    <source>
        <dbReference type="EMBL" id="ADI18580.1"/>
    </source>
</evidence>
<dbReference type="AlphaFoldDB" id="E0XVY9"/>
<dbReference type="InterPro" id="IPR036291">
    <property type="entry name" value="NAD(P)-bd_dom_sf"/>
</dbReference>
<organism evidence="2">
    <name type="scientific">uncultured Oceanospirillales bacterium HF4000_23O15</name>
    <dbReference type="NCBI Taxonomy" id="710746"/>
    <lineage>
        <taxon>Bacteria</taxon>
        <taxon>Pseudomonadati</taxon>
        <taxon>Pseudomonadota</taxon>
        <taxon>Gammaproteobacteria</taxon>
        <taxon>Oceanospirillales</taxon>
        <taxon>environmental samples</taxon>
    </lineage>
</organism>
<name>E0XVY9_9GAMM</name>
<accession>E0XVY9</accession>
<dbReference type="PANTHER" id="PTHR12286">
    <property type="entry name" value="SACCHAROPINE DEHYDROGENASE-LIKE OXIDOREDUCTASE"/>
    <property type="match status" value="1"/>
</dbReference>
<dbReference type="GO" id="GO:0009247">
    <property type="term" value="P:glycolipid biosynthetic process"/>
    <property type="evidence" value="ECO:0007669"/>
    <property type="project" value="TreeGrafter"/>
</dbReference>